<dbReference type="InterPro" id="IPR013094">
    <property type="entry name" value="AB_hydrolase_3"/>
</dbReference>
<dbReference type="Proteomes" id="UP000218244">
    <property type="component" value="Chromosome"/>
</dbReference>
<dbReference type="Gene3D" id="3.40.50.1820">
    <property type="entry name" value="alpha/beta hydrolase"/>
    <property type="match status" value="1"/>
</dbReference>
<keyword evidence="1 3" id="KW-0378">Hydrolase</keyword>
<evidence type="ECO:0000313" key="3">
    <source>
        <dbReference type="EMBL" id="BAU94483.1"/>
    </source>
</evidence>
<dbReference type="EMBL" id="AP017369">
    <property type="protein sequence ID" value="BAU94483.1"/>
    <property type="molecule type" value="Genomic_DNA"/>
</dbReference>
<dbReference type="PANTHER" id="PTHR48081">
    <property type="entry name" value="AB HYDROLASE SUPERFAMILY PROTEIN C4A8.06C"/>
    <property type="match status" value="1"/>
</dbReference>
<name>A0A160PNR1_9CORY</name>
<proteinExistence type="predicted"/>
<accession>A0A160PNR1</accession>
<dbReference type="InterPro" id="IPR029058">
    <property type="entry name" value="AB_hydrolase_fold"/>
</dbReference>
<dbReference type="GO" id="GO:0016787">
    <property type="term" value="F:hydrolase activity"/>
    <property type="evidence" value="ECO:0007669"/>
    <property type="project" value="UniProtKB-KW"/>
</dbReference>
<keyword evidence="4" id="KW-1185">Reference proteome</keyword>
<gene>
    <name evidence="3" type="ORF">N24_0221</name>
</gene>
<dbReference type="Pfam" id="PF07859">
    <property type="entry name" value="Abhydrolase_3"/>
    <property type="match status" value="1"/>
</dbReference>
<dbReference type="SUPFAM" id="SSF53474">
    <property type="entry name" value="alpha/beta-Hydrolases"/>
    <property type="match status" value="1"/>
</dbReference>
<evidence type="ECO:0000259" key="2">
    <source>
        <dbReference type="Pfam" id="PF07859"/>
    </source>
</evidence>
<dbReference type="RefSeq" id="WP_096453586.1">
    <property type="nucleotide sequence ID" value="NZ_AP017369.1"/>
</dbReference>
<feature type="domain" description="Alpha/beta hydrolase fold-3" evidence="2">
    <location>
        <begin position="66"/>
        <end position="309"/>
    </location>
</feature>
<dbReference type="PANTHER" id="PTHR48081:SF8">
    <property type="entry name" value="ALPHA_BETA HYDROLASE FOLD-3 DOMAIN-CONTAINING PROTEIN-RELATED"/>
    <property type="match status" value="1"/>
</dbReference>
<protein>
    <submittedName>
        <fullName evidence="3">Alpha/beta hydrolase</fullName>
    </submittedName>
</protein>
<reference evidence="3 4" key="1">
    <citation type="submission" date="2016-02" db="EMBL/GenBank/DDBJ databases">
        <title>Corynebacterium glutamicum N24 whole genome sequencing project.</title>
        <authorList>
            <person name="Matsutani M."/>
            <person name="Nangtapong N."/>
            <person name="Yakushi T."/>
            <person name="Matsushita K."/>
        </authorList>
    </citation>
    <scope>NUCLEOTIDE SEQUENCE [LARGE SCALE GENOMIC DNA]</scope>
    <source>
        <strain evidence="3 4">N24</strain>
    </source>
</reference>
<dbReference type="InterPro" id="IPR050300">
    <property type="entry name" value="GDXG_lipolytic_enzyme"/>
</dbReference>
<sequence>MFLHPDAQFYIDTLPTLSAEEQVNFGKDAVGAGVNATHVAVDQDIAGVPVRVYRPLEAGAGVLPCLVYFHGGGWSGGNLDMIDATVRSLVVGLPIIAISVDYRLAPAHPFPAAIDDAFAVVNAVLGGASGLEIDTFRVAIGGDSAGGNIAAVTAQQLRKRVVDSAVSLGVGSMLGPGVEPGVGSMLGSGVEPGLGFALAPSLAHQVLIYPVTDVSTTTTPSYLKFGQDCYLTKEAMERYINQYAGEHDRTDPRLSPLLASDLNDLPPTTIVYGECDVLAHEVQAYGQALLEAGNSVTMAEFKGQIHAFINLGGINADARAARRFIRAELEAALC</sequence>
<dbReference type="AlphaFoldDB" id="A0A160PNR1"/>
<evidence type="ECO:0000313" key="4">
    <source>
        <dbReference type="Proteomes" id="UP000218244"/>
    </source>
</evidence>
<organism evidence="3 4">
    <name type="scientific">Corynebacterium suranareeae</name>
    <dbReference type="NCBI Taxonomy" id="2506452"/>
    <lineage>
        <taxon>Bacteria</taxon>
        <taxon>Bacillati</taxon>
        <taxon>Actinomycetota</taxon>
        <taxon>Actinomycetes</taxon>
        <taxon>Mycobacteriales</taxon>
        <taxon>Corynebacteriaceae</taxon>
        <taxon>Corynebacterium</taxon>
    </lineage>
</organism>
<dbReference type="KEGG" id="csur:N24_0221"/>
<evidence type="ECO:0000256" key="1">
    <source>
        <dbReference type="ARBA" id="ARBA00022801"/>
    </source>
</evidence>